<feature type="transmembrane region" description="Helical" evidence="8">
    <location>
        <begin position="125"/>
        <end position="141"/>
    </location>
</feature>
<proteinExistence type="predicted"/>
<protein>
    <submittedName>
        <fullName evidence="11">4-amino-4-deoxy-L-arabinose transferase-like glycosyltransferase</fullName>
    </submittedName>
</protein>
<organism evidence="11 12">
    <name type="scientific">Paeniglutamicibacter cryotolerans</name>
    <dbReference type="NCBI Taxonomy" id="670079"/>
    <lineage>
        <taxon>Bacteria</taxon>
        <taxon>Bacillati</taxon>
        <taxon>Actinomycetota</taxon>
        <taxon>Actinomycetes</taxon>
        <taxon>Micrococcales</taxon>
        <taxon>Micrococcaceae</taxon>
        <taxon>Paeniglutamicibacter</taxon>
    </lineage>
</organism>
<keyword evidence="2" id="KW-1003">Cell membrane</keyword>
<dbReference type="PANTHER" id="PTHR33908">
    <property type="entry name" value="MANNOSYLTRANSFERASE YKCB-RELATED"/>
    <property type="match status" value="1"/>
</dbReference>
<dbReference type="Pfam" id="PF24878">
    <property type="entry name" value="YkcB_C"/>
    <property type="match status" value="1"/>
</dbReference>
<keyword evidence="3" id="KW-0328">Glycosyltransferase</keyword>
<feature type="domain" description="Glycosyltransferase RgtA/B/C/D-like" evidence="9">
    <location>
        <begin position="50"/>
        <end position="210"/>
    </location>
</feature>
<evidence type="ECO:0000256" key="1">
    <source>
        <dbReference type="ARBA" id="ARBA00004651"/>
    </source>
</evidence>
<sequence length="605" mass="63338">MAGTGVLYLWNLGVNGWANPFYSAAIQAASKSWEAFLFGSFDASNSITVDKPPASLWIPALAVRVFGLNSYSILVPQVLMGLAAFFLLYATVARVAGRPAGLLAGSVLALTPVATLMFRYNNPDALVVLLMTAAAYALCRALQNGKQAVWWMLAAGALLGLGFLTKQLQVLLVVPGFGLAYLLAAPIGWVRRIGHLLAAAAGLVLAAGWWVLLVELWPASARPYIGGSQHNSVLELTFGYNGLGRLSGTEDGSVGTRRTLTAGLFRLFGGGFAIQASWLLPAALILLGGTAWVLYRTRAWRIPAGRQFTGMVIAFGTWLLLTGLVFTFMRGIIHTYYTVALVPAIGALIGLGSWLLWRHRKHTGAITMLGAAVAATGFWAWYLTGRGFLQGWGGYVAMAALAGAIGLALCARRPANSRVSLILLPVAAVLAIASALAAPAAYSAATTQVAKTGAIIIAGPRPTIAHHSGFGHHPAGAPTIPGGLVQAPVPSAAAVRLLREGGDSYRWVAAAIGANNAAGYQLATGLPVMPAGGFNGTDPFPTLAQFKTMVSRGDIHYWIGGGLPEKSHGGSRTSKEINDWVSATFIPTEANGTVLYDLTATGPAR</sequence>
<feature type="transmembrane region" description="Helical" evidence="8">
    <location>
        <begin position="272"/>
        <end position="295"/>
    </location>
</feature>
<feature type="transmembrane region" description="Helical" evidence="8">
    <location>
        <begin position="73"/>
        <end position="93"/>
    </location>
</feature>
<feature type="transmembrane region" description="Helical" evidence="8">
    <location>
        <begin position="335"/>
        <end position="357"/>
    </location>
</feature>
<dbReference type="InterPro" id="IPR050297">
    <property type="entry name" value="LipidA_mod_glycosyltrf_83"/>
</dbReference>
<feature type="transmembrane region" description="Helical" evidence="8">
    <location>
        <begin position="196"/>
        <end position="214"/>
    </location>
</feature>
<comment type="caution">
    <text evidence="11">The sequence shown here is derived from an EMBL/GenBank/DDBJ whole genome shotgun (WGS) entry which is preliminary data.</text>
</comment>
<dbReference type="GO" id="GO:0010041">
    <property type="term" value="P:response to iron(III) ion"/>
    <property type="evidence" value="ECO:0007669"/>
    <property type="project" value="TreeGrafter"/>
</dbReference>
<feature type="transmembrane region" description="Helical" evidence="8">
    <location>
        <begin position="170"/>
        <end position="189"/>
    </location>
</feature>
<keyword evidence="6 8" id="KW-1133">Transmembrane helix</keyword>
<dbReference type="AlphaFoldDB" id="A0A839QMS8"/>
<evidence type="ECO:0000256" key="6">
    <source>
        <dbReference type="ARBA" id="ARBA00022989"/>
    </source>
</evidence>
<dbReference type="EMBL" id="JACHVS010000001">
    <property type="protein sequence ID" value="MBB2995306.1"/>
    <property type="molecule type" value="Genomic_DNA"/>
</dbReference>
<feature type="transmembrane region" description="Helical" evidence="8">
    <location>
        <begin position="100"/>
        <end position="119"/>
    </location>
</feature>
<feature type="domain" description="Putative mannosyltransferase YkcA/B-like C-terminal" evidence="10">
    <location>
        <begin position="495"/>
        <end position="583"/>
    </location>
</feature>
<feature type="transmembrane region" description="Helical" evidence="8">
    <location>
        <begin position="389"/>
        <end position="409"/>
    </location>
</feature>
<dbReference type="GO" id="GO:0005886">
    <property type="term" value="C:plasma membrane"/>
    <property type="evidence" value="ECO:0007669"/>
    <property type="project" value="UniProtKB-SubCell"/>
</dbReference>
<keyword evidence="7 8" id="KW-0472">Membrane</keyword>
<evidence type="ECO:0000256" key="7">
    <source>
        <dbReference type="ARBA" id="ARBA00023136"/>
    </source>
</evidence>
<evidence type="ECO:0000256" key="2">
    <source>
        <dbReference type="ARBA" id="ARBA00022475"/>
    </source>
</evidence>
<dbReference type="Proteomes" id="UP000523000">
    <property type="component" value="Unassembled WGS sequence"/>
</dbReference>
<dbReference type="PANTHER" id="PTHR33908:SF3">
    <property type="entry name" value="UNDECAPRENYL PHOSPHATE-ALPHA-4-AMINO-4-DEOXY-L-ARABINOSE ARABINOSYL TRANSFERASE"/>
    <property type="match status" value="1"/>
</dbReference>
<feature type="transmembrane region" description="Helical" evidence="8">
    <location>
        <begin position="307"/>
        <end position="329"/>
    </location>
</feature>
<dbReference type="InterPro" id="IPR038731">
    <property type="entry name" value="RgtA/B/C-like"/>
</dbReference>
<keyword evidence="12" id="KW-1185">Reference proteome</keyword>
<dbReference type="GO" id="GO:0016763">
    <property type="term" value="F:pentosyltransferase activity"/>
    <property type="evidence" value="ECO:0007669"/>
    <property type="project" value="TreeGrafter"/>
</dbReference>
<dbReference type="InterPro" id="IPR056785">
    <property type="entry name" value="YkcA/B-like_C"/>
</dbReference>
<keyword evidence="4 11" id="KW-0808">Transferase</keyword>
<name>A0A839QMS8_9MICC</name>
<evidence type="ECO:0000256" key="8">
    <source>
        <dbReference type="SAM" id="Phobius"/>
    </source>
</evidence>
<feature type="transmembrane region" description="Helical" evidence="8">
    <location>
        <begin position="364"/>
        <end position="383"/>
    </location>
</feature>
<reference evidence="11 12" key="1">
    <citation type="submission" date="2020-08" db="EMBL/GenBank/DDBJ databases">
        <title>Sequencing the genomes of 1000 actinobacteria strains.</title>
        <authorList>
            <person name="Klenk H.-P."/>
        </authorList>
    </citation>
    <scope>NUCLEOTIDE SEQUENCE [LARGE SCALE GENOMIC DNA]</scope>
    <source>
        <strain evidence="11 12">DSM 22826</strain>
    </source>
</reference>
<evidence type="ECO:0000259" key="10">
    <source>
        <dbReference type="Pfam" id="PF24878"/>
    </source>
</evidence>
<evidence type="ECO:0000256" key="3">
    <source>
        <dbReference type="ARBA" id="ARBA00022676"/>
    </source>
</evidence>
<gene>
    <name evidence="11" type="ORF">E9229_001497</name>
</gene>
<keyword evidence="5 8" id="KW-0812">Transmembrane</keyword>
<evidence type="ECO:0000313" key="11">
    <source>
        <dbReference type="EMBL" id="MBB2995306.1"/>
    </source>
</evidence>
<comment type="subcellular location">
    <subcellularLocation>
        <location evidence="1">Cell membrane</location>
        <topology evidence="1">Multi-pass membrane protein</topology>
    </subcellularLocation>
</comment>
<dbReference type="RefSeq" id="WP_221184401.1">
    <property type="nucleotide sequence ID" value="NZ_BAABGK010000022.1"/>
</dbReference>
<dbReference type="Pfam" id="PF13231">
    <property type="entry name" value="PMT_2"/>
    <property type="match status" value="1"/>
</dbReference>
<dbReference type="GO" id="GO:0009103">
    <property type="term" value="P:lipopolysaccharide biosynthetic process"/>
    <property type="evidence" value="ECO:0007669"/>
    <property type="project" value="UniProtKB-ARBA"/>
</dbReference>
<feature type="transmembrane region" description="Helical" evidence="8">
    <location>
        <begin position="148"/>
        <end position="164"/>
    </location>
</feature>
<accession>A0A839QMS8</accession>
<evidence type="ECO:0000256" key="4">
    <source>
        <dbReference type="ARBA" id="ARBA00022679"/>
    </source>
</evidence>
<evidence type="ECO:0000313" key="12">
    <source>
        <dbReference type="Proteomes" id="UP000523000"/>
    </source>
</evidence>
<evidence type="ECO:0000259" key="9">
    <source>
        <dbReference type="Pfam" id="PF13231"/>
    </source>
</evidence>
<evidence type="ECO:0000256" key="5">
    <source>
        <dbReference type="ARBA" id="ARBA00022692"/>
    </source>
</evidence>
<feature type="transmembrane region" description="Helical" evidence="8">
    <location>
        <begin position="421"/>
        <end position="442"/>
    </location>
</feature>